<feature type="transmembrane region" description="Helical" evidence="1">
    <location>
        <begin position="14"/>
        <end position="33"/>
    </location>
</feature>
<feature type="transmembrane region" description="Helical" evidence="1">
    <location>
        <begin position="54"/>
        <end position="70"/>
    </location>
</feature>
<protein>
    <submittedName>
        <fullName evidence="2">Uncharacterized protein</fullName>
    </submittedName>
</protein>
<keyword evidence="1" id="KW-1133">Transmembrane helix</keyword>
<keyword evidence="3" id="KW-1185">Reference proteome</keyword>
<evidence type="ECO:0000256" key="1">
    <source>
        <dbReference type="SAM" id="Phobius"/>
    </source>
</evidence>
<evidence type="ECO:0000313" key="3">
    <source>
        <dbReference type="Proteomes" id="UP000824469"/>
    </source>
</evidence>
<keyword evidence="1" id="KW-0812">Transmembrane</keyword>
<proteinExistence type="predicted"/>
<reference evidence="2 3" key="1">
    <citation type="journal article" date="2021" name="Nat. Plants">
        <title>The Taxus genome provides insights into paclitaxel biosynthesis.</title>
        <authorList>
            <person name="Xiong X."/>
            <person name="Gou J."/>
            <person name="Liao Q."/>
            <person name="Li Y."/>
            <person name="Zhou Q."/>
            <person name="Bi G."/>
            <person name="Li C."/>
            <person name="Du R."/>
            <person name="Wang X."/>
            <person name="Sun T."/>
            <person name="Guo L."/>
            <person name="Liang H."/>
            <person name="Lu P."/>
            <person name="Wu Y."/>
            <person name="Zhang Z."/>
            <person name="Ro D.K."/>
            <person name="Shang Y."/>
            <person name="Huang S."/>
            <person name="Yan J."/>
        </authorList>
    </citation>
    <scope>NUCLEOTIDE SEQUENCE [LARGE SCALE GENOMIC DNA]</scope>
    <source>
        <strain evidence="2">Ta-2019</strain>
    </source>
</reference>
<feature type="non-terminal residue" evidence="2">
    <location>
        <position position="1"/>
    </location>
</feature>
<organism evidence="2 3">
    <name type="scientific">Taxus chinensis</name>
    <name type="common">Chinese yew</name>
    <name type="synonym">Taxus wallichiana var. chinensis</name>
    <dbReference type="NCBI Taxonomy" id="29808"/>
    <lineage>
        <taxon>Eukaryota</taxon>
        <taxon>Viridiplantae</taxon>
        <taxon>Streptophyta</taxon>
        <taxon>Embryophyta</taxon>
        <taxon>Tracheophyta</taxon>
        <taxon>Spermatophyta</taxon>
        <taxon>Pinopsida</taxon>
        <taxon>Pinidae</taxon>
        <taxon>Conifers II</taxon>
        <taxon>Cupressales</taxon>
        <taxon>Taxaceae</taxon>
        <taxon>Taxus</taxon>
    </lineage>
</organism>
<sequence length="172" mass="20067">KHLICLISSSDWKYATYLTVPPLYISLIVLLLFRLRKQTDFLLTSERRHTSESTMMAFMFYLLDAVIFISEKQKNIAGRCFLTFCICWLVFVDFWVRLGKPVCLCLFKPESEMQKFEDELRWCGASFFDKVNVATVLRYTTGNISIPSSQLHDGDWVLRTMNLLFSEAAECE</sequence>
<comment type="caution">
    <text evidence="2">The sequence shown here is derived from an EMBL/GenBank/DDBJ whole genome shotgun (WGS) entry which is preliminary data.</text>
</comment>
<accession>A0AA38GB54</accession>
<dbReference type="AlphaFoldDB" id="A0AA38GB54"/>
<keyword evidence="1" id="KW-0472">Membrane</keyword>
<feature type="transmembrane region" description="Helical" evidence="1">
    <location>
        <begin position="76"/>
        <end position="96"/>
    </location>
</feature>
<gene>
    <name evidence="2" type="ORF">KI387_020049</name>
</gene>
<dbReference type="Proteomes" id="UP000824469">
    <property type="component" value="Unassembled WGS sequence"/>
</dbReference>
<dbReference type="OMA" id="MMAFMFY"/>
<dbReference type="EMBL" id="JAHRHJ020000004">
    <property type="protein sequence ID" value="KAH9318280.1"/>
    <property type="molecule type" value="Genomic_DNA"/>
</dbReference>
<feature type="non-terminal residue" evidence="2">
    <location>
        <position position="172"/>
    </location>
</feature>
<evidence type="ECO:0000313" key="2">
    <source>
        <dbReference type="EMBL" id="KAH9318280.1"/>
    </source>
</evidence>
<name>A0AA38GB54_TAXCH</name>